<dbReference type="CDD" id="cd11319">
    <property type="entry name" value="AmyAc_euk_AmyA"/>
    <property type="match status" value="1"/>
</dbReference>
<keyword evidence="5" id="KW-0479">Metal-binding</keyword>
<dbReference type="OrthoDB" id="204980at2759"/>
<feature type="active site" description="Nucleophile" evidence="13">
    <location>
        <position position="221"/>
    </location>
</feature>
<dbReference type="Proteomes" id="UP000767238">
    <property type="component" value="Unassembled WGS sequence"/>
</dbReference>
<dbReference type="GO" id="GO:0005509">
    <property type="term" value="F:calcium ion binding"/>
    <property type="evidence" value="ECO:0007669"/>
    <property type="project" value="InterPro"/>
</dbReference>
<feature type="disulfide bond" evidence="15">
    <location>
        <begin position="456"/>
        <end position="491"/>
    </location>
</feature>
<dbReference type="InterPro" id="IPR006047">
    <property type="entry name" value="GH13_cat_dom"/>
</dbReference>
<dbReference type="SMART" id="SM00642">
    <property type="entry name" value="Aamy"/>
    <property type="match status" value="1"/>
</dbReference>
<keyword evidence="11" id="KW-0119">Carbohydrate metabolism</keyword>
<keyword evidence="8" id="KW-0106">Calcium</keyword>
<feature type="chain" id="PRO_5040168350" description="alpha-amylase" evidence="17">
    <location>
        <begin position="19"/>
        <end position="491"/>
    </location>
</feature>
<evidence type="ECO:0000313" key="19">
    <source>
        <dbReference type="EMBL" id="KAH0217270.1"/>
    </source>
</evidence>
<sequence>MYSQTFFSLSLICTITQALSPAEWRAQSLYQVMTDRFARTDGSTTASCDLSDYCGGTWEGLVNHLDYIQDMGFTAVWVSPVVKNLNASTADGSSYHGYWAQDIYAVNTNFGAAADLVKLSSALHDRGMYLMVDVVTNHMGYAGCGDCVDYSVFDPFNKESYYHPFCLIDYNNQTSMELCWEGDNTVSLPDLRVEDSNVQDMFATWIKQLVKNYTIDGLRIDSAAEVSKDSLANFESAADMYAVGEVFNNNADYVCAYQDSLSGVMNYPMYYNITSTFASTSGDISALEQGVNTMKSTCKDVTLLGSFLENHDNPRFPSLTSDMSLAKNAIGFTVLADGIPIVYQGQEQHFDGGSTPQQREQLWKSGYDTSAELYKYITKLNAIRKLAIKNDDGYLTYNAYPVWTDTHTIVMRKGYNDTQVIGVFNNLGAEGNANLTLLATSSGFDASMEVTDVLACNKFTTDGKGDLEVKIEGGVPLVLYSTEQLDGSGIC</sequence>
<evidence type="ECO:0000256" key="8">
    <source>
        <dbReference type="ARBA" id="ARBA00022837"/>
    </source>
</evidence>
<feature type="disulfide bond" evidence="15">
    <location>
        <begin position="166"/>
        <end position="179"/>
    </location>
</feature>
<evidence type="ECO:0000256" key="15">
    <source>
        <dbReference type="PIRSR" id="PIRSR001024-4"/>
    </source>
</evidence>
<gene>
    <name evidence="19" type="ORF">KCV03_g7147</name>
</gene>
<dbReference type="Gene3D" id="2.60.40.1180">
    <property type="entry name" value="Golgi alpha-mannosidase II"/>
    <property type="match status" value="1"/>
</dbReference>
<feature type="binding site" evidence="16">
    <location>
        <position position="138"/>
    </location>
    <ligand>
        <name>substrate</name>
    </ligand>
</feature>
<evidence type="ECO:0000256" key="17">
    <source>
        <dbReference type="SAM" id="SignalP"/>
    </source>
</evidence>
<feature type="active site" description="Proton donor" evidence="13">
    <location>
        <position position="245"/>
    </location>
</feature>
<keyword evidence="6 17" id="KW-0732">Signal</keyword>
<keyword evidence="10" id="KW-0325">Glycoprotein</keyword>
<feature type="disulfide bond" evidence="15">
    <location>
        <begin position="255"/>
        <end position="298"/>
    </location>
</feature>
<evidence type="ECO:0000256" key="11">
    <source>
        <dbReference type="ARBA" id="ARBA00023277"/>
    </source>
</evidence>
<feature type="non-terminal residue" evidence="19">
    <location>
        <position position="491"/>
    </location>
</feature>
<evidence type="ECO:0000256" key="2">
    <source>
        <dbReference type="ARBA" id="ARBA00001913"/>
    </source>
</evidence>
<feature type="binding site" evidence="16">
    <location>
        <position position="359"/>
    </location>
    <ligand>
        <name>substrate</name>
    </ligand>
</feature>
<evidence type="ECO:0000256" key="16">
    <source>
        <dbReference type="PIRSR" id="PIRSR001024-5"/>
    </source>
</evidence>
<dbReference type="GO" id="GO:0004556">
    <property type="term" value="F:alpha-amylase activity"/>
    <property type="evidence" value="ECO:0007669"/>
    <property type="project" value="UniProtKB-EC"/>
</dbReference>
<dbReference type="SUPFAM" id="SSF51011">
    <property type="entry name" value="Glycosyl hydrolase domain"/>
    <property type="match status" value="1"/>
</dbReference>
<evidence type="ECO:0000256" key="5">
    <source>
        <dbReference type="ARBA" id="ARBA00022723"/>
    </source>
</evidence>
<comment type="caution">
    <text evidence="19">The sequence shown here is derived from an EMBL/GenBank/DDBJ whole genome shotgun (WGS) entry which is preliminary data.</text>
</comment>
<dbReference type="InterPro" id="IPR017853">
    <property type="entry name" value="GH"/>
</dbReference>
<evidence type="ECO:0000256" key="4">
    <source>
        <dbReference type="ARBA" id="ARBA00012595"/>
    </source>
</evidence>
<dbReference type="SUPFAM" id="SSF51445">
    <property type="entry name" value="(Trans)glycosidases"/>
    <property type="match status" value="1"/>
</dbReference>
<dbReference type="EC" id="3.2.1.1" evidence="4"/>
<evidence type="ECO:0000256" key="9">
    <source>
        <dbReference type="ARBA" id="ARBA00023157"/>
    </source>
</evidence>
<keyword evidence="9 15" id="KW-1015">Disulfide bond</keyword>
<organism evidence="19 20">
    <name type="scientific">Aureobasidium melanogenum</name>
    <name type="common">Aureobasidium pullulans var. melanogenum</name>
    <dbReference type="NCBI Taxonomy" id="46634"/>
    <lineage>
        <taxon>Eukaryota</taxon>
        <taxon>Fungi</taxon>
        <taxon>Dikarya</taxon>
        <taxon>Ascomycota</taxon>
        <taxon>Pezizomycotina</taxon>
        <taxon>Dothideomycetes</taxon>
        <taxon>Dothideomycetidae</taxon>
        <taxon>Dothideales</taxon>
        <taxon>Saccotheciaceae</taxon>
        <taxon>Aureobasidium</taxon>
    </lineage>
</organism>
<evidence type="ECO:0000256" key="14">
    <source>
        <dbReference type="PIRSR" id="PIRSR001024-2"/>
    </source>
</evidence>
<keyword evidence="7" id="KW-0378">Hydrolase</keyword>
<evidence type="ECO:0000256" key="12">
    <source>
        <dbReference type="ARBA" id="ARBA00023295"/>
    </source>
</evidence>
<comment type="catalytic activity">
    <reaction evidence="1">
        <text>Endohydrolysis of (1-&gt;4)-alpha-D-glucosidic linkages in polysaccharides containing three or more (1-&gt;4)-alpha-linked D-glucose units.</text>
        <dbReference type="EC" id="3.2.1.1"/>
    </reaction>
</comment>
<feature type="binding site" evidence="16">
    <location>
        <position position="99"/>
    </location>
    <ligand>
        <name>substrate</name>
    </ligand>
</feature>
<reference evidence="19" key="1">
    <citation type="journal article" date="2021" name="J Fungi (Basel)">
        <title>Virulence traits and population genomics of the black yeast Aureobasidium melanogenum.</title>
        <authorList>
            <person name="Cernosa A."/>
            <person name="Sun X."/>
            <person name="Gostincar C."/>
            <person name="Fang C."/>
            <person name="Gunde-Cimerman N."/>
            <person name="Song Z."/>
        </authorList>
    </citation>
    <scope>NUCLEOTIDE SEQUENCE</scope>
    <source>
        <strain evidence="19">EXF-8016</strain>
    </source>
</reference>
<evidence type="ECO:0000313" key="20">
    <source>
        <dbReference type="Proteomes" id="UP000767238"/>
    </source>
</evidence>
<evidence type="ECO:0000256" key="6">
    <source>
        <dbReference type="ARBA" id="ARBA00022729"/>
    </source>
</evidence>
<dbReference type="EMBL" id="JAHFYH010000057">
    <property type="protein sequence ID" value="KAH0217270.1"/>
    <property type="molecule type" value="Genomic_DNA"/>
</dbReference>
<dbReference type="InterPro" id="IPR015340">
    <property type="entry name" value="A_amylase_C_dom"/>
</dbReference>
<feature type="site" description="Transition state stabilizer" evidence="14">
    <location>
        <position position="312"/>
    </location>
</feature>
<reference evidence="19" key="2">
    <citation type="submission" date="2021-08" db="EMBL/GenBank/DDBJ databases">
        <authorList>
            <person name="Gostincar C."/>
            <person name="Sun X."/>
            <person name="Song Z."/>
            <person name="Gunde-Cimerman N."/>
        </authorList>
    </citation>
    <scope>NUCLEOTIDE SEQUENCE</scope>
    <source>
        <strain evidence="19">EXF-8016</strain>
    </source>
</reference>
<feature type="binding site" evidence="16">
    <location>
        <position position="219"/>
    </location>
    <ligand>
        <name>substrate</name>
    </ligand>
</feature>
<feature type="signal peptide" evidence="17">
    <location>
        <begin position="1"/>
        <end position="18"/>
    </location>
</feature>
<evidence type="ECO:0000256" key="3">
    <source>
        <dbReference type="ARBA" id="ARBA00008061"/>
    </source>
</evidence>
<dbReference type="GO" id="GO:0016052">
    <property type="term" value="P:carbohydrate catabolic process"/>
    <property type="evidence" value="ECO:0007669"/>
    <property type="project" value="InterPro"/>
</dbReference>
<dbReference type="Gene3D" id="3.20.20.80">
    <property type="entry name" value="Glycosidases"/>
    <property type="match status" value="1"/>
</dbReference>
<accession>A0A9P8K3S3</accession>
<dbReference type="FunFam" id="3.20.20.80:FF:000120">
    <property type="entry name" value="Alpha-amylase A"/>
    <property type="match status" value="1"/>
</dbReference>
<feature type="domain" description="Glycosyl hydrolase family 13 catalytic" evidence="18">
    <location>
        <begin position="31"/>
        <end position="384"/>
    </location>
</feature>
<name>A0A9P8K3S3_AURME</name>
<comment type="cofactor">
    <cofactor evidence="2">
        <name>Ca(2+)</name>
        <dbReference type="ChEBI" id="CHEBI:29108"/>
    </cofactor>
</comment>
<evidence type="ECO:0000256" key="13">
    <source>
        <dbReference type="PIRSR" id="PIRSR001024-1"/>
    </source>
</evidence>
<evidence type="ECO:0000256" key="7">
    <source>
        <dbReference type="ARBA" id="ARBA00022801"/>
    </source>
</evidence>
<keyword evidence="12" id="KW-0326">Glycosidase</keyword>
<dbReference type="InterPro" id="IPR013780">
    <property type="entry name" value="Glyco_hydro_b"/>
</dbReference>
<dbReference type="PANTHER" id="PTHR10357:SF215">
    <property type="entry name" value="ALPHA-AMYLASE 1"/>
    <property type="match status" value="1"/>
</dbReference>
<comment type="similarity">
    <text evidence="3">Belongs to the glycosyl hydrolase 13 family.</text>
</comment>
<evidence type="ECO:0000256" key="1">
    <source>
        <dbReference type="ARBA" id="ARBA00000548"/>
    </source>
</evidence>
<evidence type="ECO:0000256" key="10">
    <source>
        <dbReference type="ARBA" id="ARBA00023180"/>
    </source>
</evidence>
<dbReference type="PIRSF" id="PIRSF001024">
    <property type="entry name" value="Alph-amyl_fung"/>
    <property type="match status" value="1"/>
</dbReference>
<dbReference type="PANTHER" id="PTHR10357">
    <property type="entry name" value="ALPHA-AMYLASE FAMILY MEMBER"/>
    <property type="match status" value="1"/>
</dbReference>
<proteinExistence type="inferred from homology"/>
<feature type="binding site" evidence="16">
    <location>
        <position position="312"/>
    </location>
    <ligand>
        <name>substrate</name>
    </ligand>
</feature>
<dbReference type="InterPro" id="IPR013777">
    <property type="entry name" value="A-amylase-like"/>
</dbReference>
<dbReference type="Pfam" id="PF09260">
    <property type="entry name" value="A_amylase_dom_C"/>
    <property type="match status" value="1"/>
</dbReference>
<dbReference type="Pfam" id="PF00128">
    <property type="entry name" value="Alpha-amylase"/>
    <property type="match status" value="1"/>
</dbReference>
<evidence type="ECO:0000259" key="18">
    <source>
        <dbReference type="SMART" id="SM00642"/>
    </source>
</evidence>
<protein>
    <recommendedName>
        <fullName evidence="4">alpha-amylase</fullName>
        <ecNumber evidence="4">3.2.1.1</ecNumber>
    </recommendedName>
</protein>
<feature type="disulfide bond" evidence="15">
    <location>
        <begin position="48"/>
        <end position="54"/>
    </location>
</feature>
<dbReference type="AlphaFoldDB" id="A0A9P8K3S3"/>